<feature type="region of interest" description="Disordered" evidence="2">
    <location>
        <begin position="227"/>
        <end position="247"/>
    </location>
</feature>
<dbReference type="Pfam" id="PF12937">
    <property type="entry name" value="F-box-like"/>
    <property type="match status" value="1"/>
</dbReference>
<reference evidence="4" key="1">
    <citation type="journal article" date="2019" name="Plant J.">
        <title>Chlorella vulgaris genome assembly and annotation reveals the molecular basis for metabolic acclimation to high light conditions.</title>
        <authorList>
            <person name="Cecchin M."/>
            <person name="Marcolungo L."/>
            <person name="Rossato M."/>
            <person name="Girolomoni L."/>
            <person name="Cosentino E."/>
            <person name="Cuine S."/>
            <person name="Li-Beisson Y."/>
            <person name="Delledonne M."/>
            <person name="Ballottari M."/>
        </authorList>
    </citation>
    <scope>NUCLEOTIDE SEQUENCE</scope>
    <source>
        <strain evidence="4">211/11P</strain>
    </source>
</reference>
<dbReference type="SUPFAM" id="SSF81383">
    <property type="entry name" value="F-box domain"/>
    <property type="match status" value="1"/>
</dbReference>
<sequence length="284" mass="30664">MVTICDLPDELVLRALASLPLEDLCRLQRVCRRLQSLAVADGLWEALHQRTYAERDGGSSGAGASSPAAAGAAAAAAVSPSRQAQRGLADTFAAVAVGASASSVASAIAALPSVKRGGEKCRELTLHAAKAQESPAAVTWRERFKARFIEQSRQQRLVRRARRLKAEGTVQVLAQEAHRLQAALAREQREVPLLQAQLAAVQQTRQQASTARLAQAYWQPTAVQEAHGRGVVTGQEPQDAESREEDLRQRLAVTQLEVRKLSAALAGKRVREQEARRKLAALQP</sequence>
<evidence type="ECO:0000259" key="3">
    <source>
        <dbReference type="PROSITE" id="PS50181"/>
    </source>
</evidence>
<protein>
    <recommendedName>
        <fullName evidence="3">F-box domain-containing protein</fullName>
    </recommendedName>
</protein>
<dbReference type="InterPro" id="IPR036047">
    <property type="entry name" value="F-box-like_dom_sf"/>
</dbReference>
<dbReference type="Proteomes" id="UP001055712">
    <property type="component" value="Unassembled WGS sequence"/>
</dbReference>
<keyword evidence="5" id="KW-1185">Reference proteome</keyword>
<evidence type="ECO:0000256" key="1">
    <source>
        <dbReference type="SAM" id="Coils"/>
    </source>
</evidence>
<evidence type="ECO:0000313" key="5">
    <source>
        <dbReference type="Proteomes" id="UP001055712"/>
    </source>
</evidence>
<evidence type="ECO:0000313" key="4">
    <source>
        <dbReference type="EMBL" id="KAI3427094.1"/>
    </source>
</evidence>
<dbReference type="Gene3D" id="1.20.1280.50">
    <property type="match status" value="1"/>
</dbReference>
<keyword evidence="1" id="KW-0175">Coiled coil</keyword>
<dbReference type="InterPro" id="IPR001810">
    <property type="entry name" value="F-box_dom"/>
</dbReference>
<dbReference type="EMBL" id="SIDB01000010">
    <property type="protein sequence ID" value="KAI3427094.1"/>
    <property type="molecule type" value="Genomic_DNA"/>
</dbReference>
<dbReference type="OrthoDB" id="10598901at2759"/>
<feature type="domain" description="F-box" evidence="3">
    <location>
        <begin position="1"/>
        <end position="47"/>
    </location>
</feature>
<evidence type="ECO:0000256" key="2">
    <source>
        <dbReference type="SAM" id="MobiDB-lite"/>
    </source>
</evidence>
<organism evidence="4 5">
    <name type="scientific">Chlorella vulgaris</name>
    <name type="common">Green alga</name>
    <dbReference type="NCBI Taxonomy" id="3077"/>
    <lineage>
        <taxon>Eukaryota</taxon>
        <taxon>Viridiplantae</taxon>
        <taxon>Chlorophyta</taxon>
        <taxon>core chlorophytes</taxon>
        <taxon>Trebouxiophyceae</taxon>
        <taxon>Chlorellales</taxon>
        <taxon>Chlorellaceae</taxon>
        <taxon>Chlorella clade</taxon>
        <taxon>Chlorella</taxon>
    </lineage>
</organism>
<proteinExistence type="predicted"/>
<comment type="caution">
    <text evidence="4">The sequence shown here is derived from an EMBL/GenBank/DDBJ whole genome shotgun (WGS) entry which is preliminary data.</text>
</comment>
<feature type="coiled-coil region" evidence="1">
    <location>
        <begin position="170"/>
        <end position="204"/>
    </location>
</feature>
<name>A0A9D4TJI0_CHLVU</name>
<reference evidence="4" key="2">
    <citation type="submission" date="2020-11" db="EMBL/GenBank/DDBJ databases">
        <authorList>
            <person name="Cecchin M."/>
            <person name="Marcolungo L."/>
            <person name="Rossato M."/>
            <person name="Girolomoni L."/>
            <person name="Cosentino E."/>
            <person name="Cuine S."/>
            <person name="Li-Beisson Y."/>
            <person name="Delledonne M."/>
            <person name="Ballottari M."/>
        </authorList>
    </citation>
    <scope>NUCLEOTIDE SEQUENCE</scope>
    <source>
        <strain evidence="4">211/11P</strain>
        <tissue evidence="4">Whole cell</tissue>
    </source>
</reference>
<gene>
    <name evidence="4" type="ORF">D9Q98_007033</name>
</gene>
<dbReference type="AlphaFoldDB" id="A0A9D4TJI0"/>
<accession>A0A9D4TJI0</accession>
<dbReference type="PROSITE" id="PS50181">
    <property type="entry name" value="FBOX"/>
    <property type="match status" value="1"/>
</dbReference>
<dbReference type="SMART" id="SM00256">
    <property type="entry name" value="FBOX"/>
    <property type="match status" value="1"/>
</dbReference>